<feature type="transmembrane region" description="Helical" evidence="1">
    <location>
        <begin position="21"/>
        <end position="41"/>
    </location>
</feature>
<protein>
    <submittedName>
        <fullName evidence="2">Uncharacterized protein</fullName>
    </submittedName>
</protein>
<feature type="transmembrane region" description="Helical" evidence="1">
    <location>
        <begin position="47"/>
        <end position="66"/>
    </location>
</feature>
<gene>
    <name evidence="2" type="ORF">SAMN05421818_10486</name>
</gene>
<accession>A0A1G8CJY5</accession>
<evidence type="ECO:0000313" key="2">
    <source>
        <dbReference type="EMBL" id="SDH45722.1"/>
    </source>
</evidence>
<dbReference type="Proteomes" id="UP000243588">
    <property type="component" value="Unassembled WGS sequence"/>
</dbReference>
<organism evidence="2 3">
    <name type="scientific">Myroides phaeus</name>
    <dbReference type="NCBI Taxonomy" id="702745"/>
    <lineage>
        <taxon>Bacteria</taxon>
        <taxon>Pseudomonadati</taxon>
        <taxon>Bacteroidota</taxon>
        <taxon>Flavobacteriia</taxon>
        <taxon>Flavobacteriales</taxon>
        <taxon>Flavobacteriaceae</taxon>
        <taxon>Myroides</taxon>
    </lineage>
</organism>
<keyword evidence="1" id="KW-0472">Membrane</keyword>
<dbReference type="STRING" id="702745.SAMN05421818_10486"/>
<keyword evidence="3" id="KW-1185">Reference proteome</keyword>
<dbReference type="RefSeq" id="WP_090406190.1">
    <property type="nucleotide sequence ID" value="NZ_FNDQ01000004.1"/>
</dbReference>
<dbReference type="EMBL" id="FNDQ01000004">
    <property type="protein sequence ID" value="SDH45722.1"/>
    <property type="molecule type" value="Genomic_DNA"/>
</dbReference>
<proteinExistence type="predicted"/>
<evidence type="ECO:0000313" key="3">
    <source>
        <dbReference type="Proteomes" id="UP000243588"/>
    </source>
</evidence>
<sequence>MSEIVDRAIAPTPKFFKTLRTIGLSLVAVSGGILAAPVALPAALTTLATYLAVAGGIASAVSQVTVEDGSVKSKKRLDEK</sequence>
<keyword evidence="1" id="KW-1133">Transmembrane helix</keyword>
<dbReference type="AlphaFoldDB" id="A0A1G8CJY5"/>
<keyword evidence="1" id="KW-0812">Transmembrane</keyword>
<name>A0A1G8CJY5_9FLAO</name>
<evidence type="ECO:0000256" key="1">
    <source>
        <dbReference type="SAM" id="Phobius"/>
    </source>
</evidence>
<reference evidence="3" key="1">
    <citation type="submission" date="2016-10" db="EMBL/GenBank/DDBJ databases">
        <authorList>
            <person name="Varghese N."/>
            <person name="Submissions S."/>
        </authorList>
    </citation>
    <scope>NUCLEOTIDE SEQUENCE [LARGE SCALE GENOMIC DNA]</scope>
    <source>
        <strain evidence="3">DSM 23313</strain>
    </source>
</reference>